<dbReference type="Pfam" id="PF12639">
    <property type="entry name" value="Colicin-DNase"/>
    <property type="match status" value="1"/>
</dbReference>
<dbReference type="AlphaFoldDB" id="A0A1S2TSY9"/>
<reference evidence="1 2" key="1">
    <citation type="submission" date="2016-08" db="EMBL/GenBank/DDBJ databases">
        <title>Draft genome sequence of the type strain of Pseudomonas extremorientalis LMG 19695T isolated from drinking water reservoir.</title>
        <authorList>
            <person name="Tambong J.T."/>
        </authorList>
    </citation>
    <scope>NUCLEOTIDE SEQUENCE [LARGE SCALE GENOMIC DNA]</scope>
    <source>
        <strain evidence="1 2">LMG 19695</strain>
    </source>
</reference>
<dbReference type="Proteomes" id="UP000181686">
    <property type="component" value="Unassembled WGS sequence"/>
</dbReference>
<name>A0A1S2TSY9_9PSED</name>
<proteinExistence type="predicted"/>
<organism evidence="1 2">
    <name type="scientific">Pseudomonas extremorientalis</name>
    <dbReference type="NCBI Taxonomy" id="169669"/>
    <lineage>
        <taxon>Bacteria</taxon>
        <taxon>Pseudomonadati</taxon>
        <taxon>Pseudomonadota</taxon>
        <taxon>Gammaproteobacteria</taxon>
        <taxon>Pseudomonadales</taxon>
        <taxon>Pseudomonadaceae</taxon>
        <taxon>Pseudomonas</taxon>
    </lineage>
</organism>
<accession>A0A1S2TSY9</accession>
<dbReference type="EMBL" id="MDGK01000008">
    <property type="protein sequence ID" value="OIN13172.1"/>
    <property type="molecule type" value="Genomic_DNA"/>
</dbReference>
<sequence>MLASQLGIKEADVARFIREEKYTWHEVEDMRTLQLVPSFIHTGKVGSMDFGLKYGHLGGIAEKSLLEALKK</sequence>
<evidence type="ECO:0000313" key="1">
    <source>
        <dbReference type="EMBL" id="OIN13172.1"/>
    </source>
</evidence>
<dbReference type="RefSeq" id="WP_071488113.1">
    <property type="nucleotide sequence ID" value="NZ_CP117459.1"/>
</dbReference>
<gene>
    <name evidence="1" type="ORF">BFN10_01450</name>
</gene>
<protein>
    <submittedName>
        <fullName evidence="1">Uncharacterized protein</fullName>
    </submittedName>
</protein>
<evidence type="ECO:0000313" key="2">
    <source>
        <dbReference type="Proteomes" id="UP000181686"/>
    </source>
</evidence>
<comment type="caution">
    <text evidence="1">The sequence shown here is derived from an EMBL/GenBank/DDBJ whole genome shotgun (WGS) entry which is preliminary data.</text>
</comment>